<comment type="caution">
    <text evidence="3">The sequence shown here is derived from an EMBL/GenBank/DDBJ whole genome shotgun (WGS) entry which is preliminary data.</text>
</comment>
<name>A0ABS5A9E2_9PSEU</name>
<dbReference type="EMBL" id="JAGIOO010000001">
    <property type="protein sequence ID" value="MBP2473204.1"/>
    <property type="molecule type" value="Genomic_DNA"/>
</dbReference>
<accession>A0ABS5A9E2</accession>
<keyword evidence="1" id="KW-0732">Signal</keyword>
<protein>
    <submittedName>
        <fullName evidence="3">Uncharacterized protein YkwD</fullName>
    </submittedName>
</protein>
<proteinExistence type="predicted"/>
<evidence type="ECO:0000259" key="2">
    <source>
        <dbReference type="Pfam" id="PF00188"/>
    </source>
</evidence>
<dbReference type="SUPFAM" id="SSF55797">
    <property type="entry name" value="PR-1-like"/>
    <property type="match status" value="1"/>
</dbReference>
<feature type="domain" description="SCP" evidence="2">
    <location>
        <begin position="45"/>
        <end position="163"/>
    </location>
</feature>
<dbReference type="PANTHER" id="PTHR31157">
    <property type="entry name" value="SCP DOMAIN-CONTAINING PROTEIN"/>
    <property type="match status" value="1"/>
</dbReference>
<dbReference type="InterPro" id="IPR035940">
    <property type="entry name" value="CAP_sf"/>
</dbReference>
<reference evidence="3 4" key="1">
    <citation type="submission" date="2021-03" db="EMBL/GenBank/DDBJ databases">
        <title>Sequencing the genomes of 1000 actinobacteria strains.</title>
        <authorList>
            <person name="Klenk H.-P."/>
        </authorList>
    </citation>
    <scope>NUCLEOTIDE SEQUENCE [LARGE SCALE GENOMIC DNA]</scope>
    <source>
        <strain evidence="3 4">DSM 44580</strain>
    </source>
</reference>
<dbReference type="Gene3D" id="3.40.33.10">
    <property type="entry name" value="CAP"/>
    <property type="match status" value="1"/>
</dbReference>
<gene>
    <name evidence="3" type="ORF">JOF53_002076</name>
</gene>
<evidence type="ECO:0000313" key="3">
    <source>
        <dbReference type="EMBL" id="MBP2473204.1"/>
    </source>
</evidence>
<feature type="chain" id="PRO_5046543921" evidence="1">
    <location>
        <begin position="25"/>
        <end position="168"/>
    </location>
</feature>
<evidence type="ECO:0000313" key="4">
    <source>
        <dbReference type="Proteomes" id="UP001519363"/>
    </source>
</evidence>
<dbReference type="RefSeq" id="WP_086784858.1">
    <property type="nucleotide sequence ID" value="NZ_JAGIOO010000001.1"/>
</dbReference>
<dbReference type="Proteomes" id="UP001519363">
    <property type="component" value="Unassembled WGS sequence"/>
</dbReference>
<keyword evidence="4" id="KW-1185">Reference proteome</keyword>
<dbReference type="CDD" id="cd05379">
    <property type="entry name" value="CAP_bacterial"/>
    <property type="match status" value="1"/>
</dbReference>
<dbReference type="PANTHER" id="PTHR31157:SF1">
    <property type="entry name" value="SCP DOMAIN-CONTAINING PROTEIN"/>
    <property type="match status" value="1"/>
</dbReference>
<dbReference type="Pfam" id="PF00188">
    <property type="entry name" value="CAP"/>
    <property type="match status" value="1"/>
</dbReference>
<dbReference type="InterPro" id="IPR014044">
    <property type="entry name" value="CAP_dom"/>
</dbReference>
<sequence>MRRTQLIALPLVAAALLVPGVASAAPQVHAAPSAQAVQGAAEDILALTNAERAKAGCPALTLNAALGKAAGGHSADMAQRNFFDHVNPDGAGPVQRATAAGYRYRMLGENIYAGRRDARSAMTAWMNSAGHRRNILNCGYRELGVGYADRAGSRYRYYWTQVFGTPAN</sequence>
<evidence type="ECO:0000256" key="1">
    <source>
        <dbReference type="SAM" id="SignalP"/>
    </source>
</evidence>
<organism evidence="3 4">
    <name type="scientific">Crossiella equi</name>
    <dbReference type="NCBI Taxonomy" id="130796"/>
    <lineage>
        <taxon>Bacteria</taxon>
        <taxon>Bacillati</taxon>
        <taxon>Actinomycetota</taxon>
        <taxon>Actinomycetes</taxon>
        <taxon>Pseudonocardiales</taxon>
        <taxon>Pseudonocardiaceae</taxon>
        <taxon>Crossiella</taxon>
    </lineage>
</organism>
<feature type="signal peptide" evidence="1">
    <location>
        <begin position="1"/>
        <end position="24"/>
    </location>
</feature>